<dbReference type="InParanoid" id="A0A067PUG5"/>
<sequence length="156" mass="17729">MKLCLSQEIDDLLSTGEYTIFRSKRQGALVQQYKTVGQILLARRRISDVNDTSPEKRPGYWTLSLGVSLSFERGTRLAYSSTSRAFRETPKHRSRGSYYAMREQGGVKRVDCQRLALDRSSWHLGSPRAELPSTNEATTRLTIVQGTGQPWIPRHV</sequence>
<evidence type="ECO:0000313" key="1">
    <source>
        <dbReference type="EMBL" id="KDQ57500.1"/>
    </source>
</evidence>
<proteinExistence type="predicted"/>
<dbReference type="Proteomes" id="UP000027265">
    <property type="component" value="Unassembled WGS sequence"/>
</dbReference>
<reference evidence="2" key="1">
    <citation type="journal article" date="2014" name="Proc. Natl. Acad. Sci. U.S.A.">
        <title>Extensive sampling of basidiomycete genomes demonstrates inadequacy of the white-rot/brown-rot paradigm for wood decay fungi.</title>
        <authorList>
            <person name="Riley R."/>
            <person name="Salamov A.A."/>
            <person name="Brown D.W."/>
            <person name="Nagy L.G."/>
            <person name="Floudas D."/>
            <person name="Held B.W."/>
            <person name="Levasseur A."/>
            <person name="Lombard V."/>
            <person name="Morin E."/>
            <person name="Otillar R."/>
            <person name="Lindquist E.A."/>
            <person name="Sun H."/>
            <person name="LaButti K.M."/>
            <person name="Schmutz J."/>
            <person name="Jabbour D."/>
            <person name="Luo H."/>
            <person name="Baker S.E."/>
            <person name="Pisabarro A.G."/>
            <person name="Walton J.D."/>
            <person name="Blanchette R.A."/>
            <person name="Henrissat B."/>
            <person name="Martin F."/>
            <person name="Cullen D."/>
            <person name="Hibbett D.S."/>
            <person name="Grigoriev I.V."/>
        </authorList>
    </citation>
    <scope>NUCLEOTIDE SEQUENCE [LARGE SCALE GENOMIC DNA]</scope>
    <source>
        <strain evidence="2">MUCL 33604</strain>
    </source>
</reference>
<dbReference type="HOGENOM" id="CLU_1686867_0_0_1"/>
<gene>
    <name evidence="1" type="ORF">JAAARDRAFT_266372</name>
</gene>
<dbReference type="AlphaFoldDB" id="A0A067PUG5"/>
<organism evidence="1 2">
    <name type="scientific">Jaapia argillacea MUCL 33604</name>
    <dbReference type="NCBI Taxonomy" id="933084"/>
    <lineage>
        <taxon>Eukaryota</taxon>
        <taxon>Fungi</taxon>
        <taxon>Dikarya</taxon>
        <taxon>Basidiomycota</taxon>
        <taxon>Agaricomycotina</taxon>
        <taxon>Agaricomycetes</taxon>
        <taxon>Agaricomycetidae</taxon>
        <taxon>Jaapiales</taxon>
        <taxon>Jaapiaceae</taxon>
        <taxon>Jaapia</taxon>
    </lineage>
</organism>
<dbReference type="EMBL" id="KL197719">
    <property type="protein sequence ID" value="KDQ57500.1"/>
    <property type="molecule type" value="Genomic_DNA"/>
</dbReference>
<evidence type="ECO:0000313" key="2">
    <source>
        <dbReference type="Proteomes" id="UP000027265"/>
    </source>
</evidence>
<name>A0A067PUG5_9AGAM</name>
<keyword evidence="2" id="KW-1185">Reference proteome</keyword>
<accession>A0A067PUG5</accession>
<protein>
    <submittedName>
        <fullName evidence="1">Uncharacterized protein</fullName>
    </submittedName>
</protein>